<keyword evidence="2" id="KW-1185">Reference proteome</keyword>
<organism evidence="1 2">
    <name type="scientific">Eumeta variegata</name>
    <name type="common">Bagworm moth</name>
    <name type="synonym">Eumeta japonica</name>
    <dbReference type="NCBI Taxonomy" id="151549"/>
    <lineage>
        <taxon>Eukaryota</taxon>
        <taxon>Metazoa</taxon>
        <taxon>Ecdysozoa</taxon>
        <taxon>Arthropoda</taxon>
        <taxon>Hexapoda</taxon>
        <taxon>Insecta</taxon>
        <taxon>Pterygota</taxon>
        <taxon>Neoptera</taxon>
        <taxon>Endopterygota</taxon>
        <taxon>Lepidoptera</taxon>
        <taxon>Glossata</taxon>
        <taxon>Ditrysia</taxon>
        <taxon>Tineoidea</taxon>
        <taxon>Psychidae</taxon>
        <taxon>Oiketicinae</taxon>
        <taxon>Eumeta</taxon>
    </lineage>
</organism>
<evidence type="ECO:0000313" key="1">
    <source>
        <dbReference type="EMBL" id="GBP41154.1"/>
    </source>
</evidence>
<reference evidence="1 2" key="1">
    <citation type="journal article" date="2019" name="Commun. Biol.">
        <title>The bagworm genome reveals a unique fibroin gene that provides high tensile strength.</title>
        <authorList>
            <person name="Kono N."/>
            <person name="Nakamura H."/>
            <person name="Ohtoshi R."/>
            <person name="Tomita M."/>
            <person name="Numata K."/>
            <person name="Arakawa K."/>
        </authorList>
    </citation>
    <scope>NUCLEOTIDE SEQUENCE [LARGE SCALE GENOMIC DNA]</scope>
</reference>
<dbReference type="Proteomes" id="UP000299102">
    <property type="component" value="Unassembled WGS sequence"/>
</dbReference>
<comment type="caution">
    <text evidence="1">The sequence shown here is derived from an EMBL/GenBank/DDBJ whole genome shotgun (WGS) entry which is preliminary data.</text>
</comment>
<evidence type="ECO:0000313" key="2">
    <source>
        <dbReference type="Proteomes" id="UP000299102"/>
    </source>
</evidence>
<name>A0A4C1VTK4_EUMVA</name>
<sequence>MWWHPRNEHKVVFASIGIRRNIDVCKNTAITRSRLNSARVARRSRRRRGGRVSGNGARRYNDRASIDIAVWTHDLPHGKRHLPGCDIYRWPVITSGIAKKFPPTRGPRKNRTLTSGRRAKTAFWTKNANLRKTDAVFSGCALGS</sequence>
<protein>
    <submittedName>
        <fullName evidence="1">Uncharacterized protein</fullName>
    </submittedName>
</protein>
<dbReference type="AlphaFoldDB" id="A0A4C1VTK4"/>
<gene>
    <name evidence="1" type="ORF">EVAR_31279_1</name>
</gene>
<accession>A0A4C1VTK4</accession>
<proteinExistence type="predicted"/>
<dbReference type="EMBL" id="BGZK01000394">
    <property type="protein sequence ID" value="GBP41154.1"/>
    <property type="molecule type" value="Genomic_DNA"/>
</dbReference>